<keyword evidence="3" id="KW-1185">Reference proteome</keyword>
<organism evidence="2 3">
    <name type="scientific">Actinoallomurus acaciae</name>
    <dbReference type="NCBI Taxonomy" id="502577"/>
    <lineage>
        <taxon>Bacteria</taxon>
        <taxon>Bacillati</taxon>
        <taxon>Actinomycetota</taxon>
        <taxon>Actinomycetes</taxon>
        <taxon>Streptosporangiales</taxon>
        <taxon>Thermomonosporaceae</taxon>
        <taxon>Actinoallomurus</taxon>
    </lineage>
</organism>
<reference evidence="2 3" key="1">
    <citation type="submission" date="2024-09" db="EMBL/GenBank/DDBJ databases">
        <authorList>
            <person name="Sun Q."/>
            <person name="Mori K."/>
        </authorList>
    </citation>
    <scope>NUCLEOTIDE SEQUENCE [LARGE SCALE GENOMIC DNA]</scope>
    <source>
        <strain evidence="2 3">TBRC 0563</strain>
    </source>
</reference>
<dbReference type="Proteomes" id="UP001589627">
    <property type="component" value="Unassembled WGS sequence"/>
</dbReference>
<sequence length="209" mass="22634">MATVLWATNGGGRSTAGRPIGARRRDRRPRRMPVGRAAAGGATAGRPPPLDAKGVMAGSPDADRCIGYITKYLVKDIAECHEAETAMQADHTDRLLEALRYEPCSPTCANWLRYGIQPKSAKAGLTPGYCKSKAHRREHLGYAGRRVLVSRKWSGKTLTDHKNDRKNRVLARLAEAGVSATGHPTDPGRYACSANSIRIMRTVLSTSPS</sequence>
<gene>
    <name evidence="2" type="ORF">ACFFNX_21365</name>
</gene>
<evidence type="ECO:0000256" key="1">
    <source>
        <dbReference type="SAM" id="MobiDB-lite"/>
    </source>
</evidence>
<feature type="region of interest" description="Disordered" evidence="1">
    <location>
        <begin position="7"/>
        <end position="51"/>
    </location>
</feature>
<protein>
    <submittedName>
        <fullName evidence="2">Replication initiator</fullName>
    </submittedName>
</protein>
<feature type="compositionally biased region" description="Low complexity" evidence="1">
    <location>
        <begin position="34"/>
        <end position="45"/>
    </location>
</feature>
<accession>A0ABV5YI61</accession>
<comment type="caution">
    <text evidence="2">The sequence shown here is derived from an EMBL/GenBank/DDBJ whole genome shotgun (WGS) entry which is preliminary data.</text>
</comment>
<name>A0ABV5YI61_9ACTN</name>
<evidence type="ECO:0000313" key="2">
    <source>
        <dbReference type="EMBL" id="MFB9834740.1"/>
    </source>
</evidence>
<proteinExistence type="predicted"/>
<feature type="compositionally biased region" description="Basic residues" evidence="1">
    <location>
        <begin position="21"/>
        <end position="33"/>
    </location>
</feature>
<dbReference type="InterPro" id="IPR046828">
    <property type="entry name" value="RepSA"/>
</dbReference>
<dbReference type="Pfam" id="PF20199">
    <property type="entry name" value="RepSA"/>
    <property type="match status" value="1"/>
</dbReference>
<evidence type="ECO:0000313" key="3">
    <source>
        <dbReference type="Proteomes" id="UP001589627"/>
    </source>
</evidence>
<dbReference type="RefSeq" id="WP_378204922.1">
    <property type="nucleotide sequence ID" value="NZ_JBHLZP010000157.1"/>
</dbReference>
<dbReference type="EMBL" id="JBHLZP010000157">
    <property type="protein sequence ID" value="MFB9834740.1"/>
    <property type="molecule type" value="Genomic_DNA"/>
</dbReference>